<evidence type="ECO:0000256" key="1">
    <source>
        <dbReference type="ARBA" id="ARBA00004496"/>
    </source>
</evidence>
<dbReference type="GO" id="GO:0017101">
    <property type="term" value="C:aminoacyl-tRNA synthetase multienzyme complex"/>
    <property type="evidence" value="ECO:0007669"/>
    <property type="project" value="TreeGrafter"/>
</dbReference>
<dbReference type="InterPro" id="IPR004364">
    <property type="entry name" value="Aa-tRNA-synt_II"/>
</dbReference>
<comment type="similarity">
    <text evidence="2 9">Belongs to the class-II aminoacyl-tRNA synthetase family. Type 2 subfamily.</text>
</comment>
<dbReference type="InterPro" id="IPR012340">
    <property type="entry name" value="NA-bd_OB-fold"/>
</dbReference>
<dbReference type="GO" id="GO:0003723">
    <property type="term" value="F:RNA binding"/>
    <property type="evidence" value="ECO:0007669"/>
    <property type="project" value="TreeGrafter"/>
</dbReference>
<evidence type="ECO:0000256" key="7">
    <source>
        <dbReference type="ARBA" id="ARBA00022917"/>
    </source>
</evidence>
<dbReference type="PROSITE" id="PS50862">
    <property type="entry name" value="AA_TRNA_LIGASE_II"/>
    <property type="match status" value="1"/>
</dbReference>
<evidence type="ECO:0000256" key="4">
    <source>
        <dbReference type="ARBA" id="ARBA00022598"/>
    </source>
</evidence>
<evidence type="ECO:0000259" key="10">
    <source>
        <dbReference type="PROSITE" id="PS50862"/>
    </source>
</evidence>
<dbReference type="InterPro" id="IPR002312">
    <property type="entry name" value="Asp/Asn-tRNA-synth_IIb"/>
</dbReference>
<evidence type="ECO:0000256" key="9">
    <source>
        <dbReference type="HAMAP-Rule" id="MF_02075"/>
    </source>
</evidence>
<dbReference type="AlphaFoldDB" id="A0A9W6CA47"/>
<dbReference type="GO" id="GO:0140096">
    <property type="term" value="F:catalytic activity, acting on a protein"/>
    <property type="evidence" value="ECO:0007669"/>
    <property type="project" value="UniProtKB-ARBA"/>
</dbReference>
<feature type="binding site" evidence="9">
    <location>
        <begin position="219"/>
        <end position="221"/>
    </location>
    <ligand>
        <name>ATP</name>
        <dbReference type="ChEBI" id="CHEBI:30616"/>
    </ligand>
</feature>
<dbReference type="GO" id="GO:0006422">
    <property type="term" value="P:aspartyl-tRNA aminoacylation"/>
    <property type="evidence" value="ECO:0007669"/>
    <property type="project" value="UniProtKB-UniRule"/>
</dbReference>
<name>A0A9W6CA47_9FIRM</name>
<dbReference type="GO" id="GO:0005524">
    <property type="term" value="F:ATP binding"/>
    <property type="evidence" value="ECO:0007669"/>
    <property type="project" value="UniProtKB-UniRule"/>
</dbReference>
<evidence type="ECO:0000256" key="3">
    <source>
        <dbReference type="ARBA" id="ARBA00022490"/>
    </source>
</evidence>
<feature type="binding site" evidence="9">
    <location>
        <begin position="414"/>
        <end position="417"/>
    </location>
    <ligand>
        <name>ATP</name>
        <dbReference type="ChEBI" id="CHEBI:30616"/>
    </ligand>
</feature>
<feature type="binding site" evidence="9">
    <location>
        <position position="176"/>
    </location>
    <ligand>
        <name>L-aspartate</name>
        <dbReference type="ChEBI" id="CHEBI:29991"/>
    </ligand>
</feature>
<dbReference type="Pfam" id="PF00152">
    <property type="entry name" value="tRNA-synt_2"/>
    <property type="match status" value="1"/>
</dbReference>
<dbReference type="EC" id="6.1.1.12" evidence="9"/>
<dbReference type="InterPro" id="IPR004365">
    <property type="entry name" value="NA-bd_OB_tRNA"/>
</dbReference>
<feature type="binding site" evidence="9">
    <location>
        <begin position="227"/>
        <end position="229"/>
    </location>
    <ligand>
        <name>ATP</name>
        <dbReference type="ChEBI" id="CHEBI:30616"/>
    </ligand>
</feature>
<dbReference type="NCBIfam" id="TIGR00458">
    <property type="entry name" value="aspS_nondisc"/>
    <property type="match status" value="1"/>
</dbReference>
<feature type="binding site" evidence="9">
    <location>
        <position position="366"/>
    </location>
    <ligand>
        <name>ATP</name>
        <dbReference type="ChEBI" id="CHEBI:30616"/>
    </ligand>
</feature>
<comment type="caution">
    <text evidence="11">The sequence shown here is derived from an EMBL/GenBank/DDBJ whole genome shotgun (WGS) entry which is preliminary data.</text>
</comment>
<evidence type="ECO:0000313" key="11">
    <source>
        <dbReference type="EMBL" id="GLG05445.1"/>
    </source>
</evidence>
<accession>A0A9W6CA47</accession>
<feature type="binding site" evidence="9">
    <location>
        <position position="373"/>
    </location>
    <ligand>
        <name>L-aspartate</name>
        <dbReference type="ChEBI" id="CHEBI:29991"/>
    </ligand>
</feature>
<dbReference type="FunFam" id="3.30.930.10:FF:000038">
    <property type="entry name" value="Aspartate--tRNA ligase"/>
    <property type="match status" value="1"/>
</dbReference>
<comment type="subunit">
    <text evidence="9">Homodimer.</text>
</comment>
<keyword evidence="8 9" id="KW-0030">Aminoacyl-tRNA synthetase</keyword>
<feature type="binding site" evidence="9">
    <location>
        <position position="369"/>
    </location>
    <ligand>
        <name>L-aspartate</name>
        <dbReference type="ChEBI" id="CHEBI:29991"/>
    </ligand>
</feature>
<reference evidence="11 12" key="1">
    <citation type="journal article" date="2023" name="Int. J. Syst. Evol. Microbiol.">
        <title>Sellimonas catena sp. nov., isolated from human faeces.</title>
        <authorList>
            <person name="Hisatomi A."/>
            <person name="Ohkuma M."/>
            <person name="Sakamoto M."/>
        </authorList>
    </citation>
    <scope>NUCLEOTIDE SEQUENCE [LARGE SCALE GENOMIC DNA]</scope>
    <source>
        <strain evidence="11 12">12EGH17</strain>
    </source>
</reference>
<dbReference type="EMBL" id="BSBO01000029">
    <property type="protein sequence ID" value="GLG05445.1"/>
    <property type="molecule type" value="Genomic_DNA"/>
</dbReference>
<keyword evidence="4 9" id="KW-0436">Ligase</keyword>
<organism evidence="11 12">
    <name type="scientific">Sellimonas catena</name>
    <dbReference type="NCBI Taxonomy" id="2994035"/>
    <lineage>
        <taxon>Bacteria</taxon>
        <taxon>Bacillati</taxon>
        <taxon>Bacillota</taxon>
        <taxon>Clostridia</taxon>
        <taxon>Lachnospirales</taxon>
        <taxon>Lachnospiraceae</taxon>
        <taxon>Sellimonas</taxon>
    </lineage>
</organism>
<dbReference type="Proteomes" id="UP001145145">
    <property type="component" value="Unassembled WGS sequence"/>
</dbReference>
<sequence>MEEIRYIEGNVKNQQEELSLLEHAGEIVEIHGSIYKIRKMRGFAFVLLRTAKHVIQCVYSEEKASFSLEELEEESCVIFQAEVVKEERSRTGVELHLIGMEVLSRPYEKSPVVINQKQVDTSIATLLDYRPVTLRNEKERAIFRIQNGITNAVRRFLQGKGFTEIHTPKIGSAGAEGGANIFRLDYFGKEAYLAQSPQFYKQMMVGVYERVFEIAPVFRAEKHDTSRHLNEYTSVDFEMGYVTRVEELMEMEAAMLKFVFASLKEECQEELALLQVEIPEWKEIPAIPFAKAKEIVAKIRKRAVEEPEDLEPEEEKLLSEWILKETGSELVFVTEYPEKKRPFYAMDSETNPNVTKSFDLLYKGLEVTTGGLRIHNYEEQVAKMKRRGMHPEVFESYLMAHKCGLPPHGGLGLGLERFTSRLLGFENVRRASLFPRDIHRLVP</sequence>
<dbReference type="InterPro" id="IPR045864">
    <property type="entry name" value="aa-tRNA-synth_II/BPL/LPL"/>
</dbReference>
<feature type="binding site" evidence="9">
    <location>
        <position position="219"/>
    </location>
    <ligand>
        <name>L-aspartate</name>
        <dbReference type="ChEBI" id="CHEBI:29991"/>
    </ligand>
</feature>
<comment type="caution">
    <text evidence="9">Lacks conserved residue(s) required for the propagation of feature annotation.</text>
</comment>
<dbReference type="PANTHER" id="PTHR43450:SF1">
    <property type="entry name" value="ASPARTATE--TRNA LIGASE, CYTOPLASMIC"/>
    <property type="match status" value="1"/>
</dbReference>
<evidence type="ECO:0000256" key="5">
    <source>
        <dbReference type="ARBA" id="ARBA00022741"/>
    </source>
</evidence>
<evidence type="ECO:0000256" key="2">
    <source>
        <dbReference type="ARBA" id="ARBA00005312"/>
    </source>
</evidence>
<dbReference type="PRINTS" id="PR01042">
    <property type="entry name" value="TRNASYNTHASP"/>
</dbReference>
<dbReference type="InterPro" id="IPR004523">
    <property type="entry name" value="Asp-tRNA_synthase_2"/>
</dbReference>
<dbReference type="InterPro" id="IPR006195">
    <property type="entry name" value="aa-tRNA-synth_II"/>
</dbReference>
<comment type="subcellular location">
    <subcellularLocation>
        <location evidence="1 9">Cytoplasm</location>
    </subcellularLocation>
</comment>
<dbReference type="NCBIfam" id="NF003483">
    <property type="entry name" value="PRK05159.1"/>
    <property type="match status" value="1"/>
</dbReference>
<dbReference type="SUPFAM" id="SSF55681">
    <property type="entry name" value="Class II aaRS and biotin synthetases"/>
    <property type="match status" value="1"/>
</dbReference>
<dbReference type="Gene3D" id="2.40.50.140">
    <property type="entry name" value="Nucleic acid-binding proteins"/>
    <property type="match status" value="1"/>
</dbReference>
<dbReference type="GO" id="GO:0005829">
    <property type="term" value="C:cytosol"/>
    <property type="evidence" value="ECO:0007669"/>
    <property type="project" value="TreeGrafter"/>
</dbReference>
<comment type="function">
    <text evidence="9">Catalyzes the attachment of L-aspartate to tRNA(Asp) in a two-step reaction: L-aspartate is first activated by ATP to form Asp-AMP and then transferred to the acceptor end of tRNA(Asp).</text>
</comment>
<keyword evidence="3 9" id="KW-0963">Cytoplasm</keyword>
<dbReference type="GO" id="GO:0004815">
    <property type="term" value="F:aspartate-tRNA ligase activity"/>
    <property type="evidence" value="ECO:0007669"/>
    <property type="project" value="UniProtKB-UniRule"/>
</dbReference>
<evidence type="ECO:0000313" key="12">
    <source>
        <dbReference type="Proteomes" id="UP001145145"/>
    </source>
</evidence>
<dbReference type="SUPFAM" id="SSF50249">
    <property type="entry name" value="Nucleic acid-binding proteins"/>
    <property type="match status" value="1"/>
</dbReference>
<gene>
    <name evidence="11" type="primary">aspC_2</name>
    <name evidence="9" type="synonym">aspS</name>
    <name evidence="11" type="ORF">Selli1_26190</name>
</gene>
<protein>
    <recommendedName>
        <fullName evidence="9">Aspartate--tRNA ligase</fullName>
        <ecNumber evidence="9">6.1.1.12</ecNumber>
    </recommendedName>
    <alternativeName>
        <fullName evidence="9">Aspartyl-tRNA synthetase</fullName>
        <shortName evidence="9">AspRS</shortName>
    </alternativeName>
</protein>
<evidence type="ECO:0000256" key="6">
    <source>
        <dbReference type="ARBA" id="ARBA00022840"/>
    </source>
</evidence>
<feature type="domain" description="Aminoacyl-transfer RNA synthetases class-II family profile" evidence="10">
    <location>
        <begin position="143"/>
        <end position="435"/>
    </location>
</feature>
<proteinExistence type="inferred from homology"/>
<comment type="catalytic activity">
    <reaction evidence="9">
        <text>tRNA(Asp) + L-aspartate + ATP = L-aspartyl-tRNA(Asp) + AMP + diphosphate</text>
        <dbReference type="Rhea" id="RHEA:19649"/>
        <dbReference type="Rhea" id="RHEA-COMP:9660"/>
        <dbReference type="Rhea" id="RHEA-COMP:9678"/>
        <dbReference type="ChEBI" id="CHEBI:29991"/>
        <dbReference type="ChEBI" id="CHEBI:30616"/>
        <dbReference type="ChEBI" id="CHEBI:33019"/>
        <dbReference type="ChEBI" id="CHEBI:78442"/>
        <dbReference type="ChEBI" id="CHEBI:78516"/>
        <dbReference type="ChEBI" id="CHEBI:456215"/>
        <dbReference type="EC" id="6.1.1.12"/>
    </reaction>
</comment>
<keyword evidence="5 9" id="KW-0547">Nucleotide-binding</keyword>
<dbReference type="PANTHER" id="PTHR43450">
    <property type="entry name" value="ASPARTYL-TRNA SYNTHETASE"/>
    <property type="match status" value="1"/>
</dbReference>
<dbReference type="Gene3D" id="3.30.930.10">
    <property type="entry name" value="Bira Bifunctional Protein, Domain 2"/>
    <property type="match status" value="1"/>
</dbReference>
<evidence type="ECO:0000256" key="8">
    <source>
        <dbReference type="ARBA" id="ARBA00023146"/>
    </source>
</evidence>
<keyword evidence="6 9" id="KW-0067">ATP-binding</keyword>
<keyword evidence="7 9" id="KW-0648">Protein biosynthesis</keyword>
<dbReference type="GO" id="GO:0016740">
    <property type="term" value="F:transferase activity"/>
    <property type="evidence" value="ECO:0007669"/>
    <property type="project" value="UniProtKB-ARBA"/>
</dbReference>
<dbReference type="Pfam" id="PF01336">
    <property type="entry name" value="tRNA_anti-codon"/>
    <property type="match status" value="1"/>
</dbReference>
<feature type="region of interest" description="Aspartate" evidence="9">
    <location>
        <begin position="198"/>
        <end position="201"/>
    </location>
</feature>
<dbReference type="HAMAP" id="MF_02075">
    <property type="entry name" value="Asp_tRNA_synth_type2"/>
    <property type="match status" value="1"/>
</dbReference>
<keyword evidence="12" id="KW-1185">Reference proteome</keyword>